<dbReference type="GO" id="GO:0006281">
    <property type="term" value="P:DNA repair"/>
    <property type="evidence" value="ECO:0007669"/>
    <property type="project" value="TreeGrafter"/>
</dbReference>
<gene>
    <name evidence="10" type="ORF">AZF04_17495</name>
</gene>
<dbReference type="GO" id="GO:0005737">
    <property type="term" value="C:cytoplasm"/>
    <property type="evidence" value="ECO:0007669"/>
    <property type="project" value="TreeGrafter"/>
</dbReference>
<dbReference type="Gene3D" id="3.40.50.300">
    <property type="entry name" value="P-loop containing nucleotide triphosphate hydrolases"/>
    <property type="match status" value="2"/>
</dbReference>
<protein>
    <recommendedName>
        <fullName evidence="6">ATP-dependent DNA helicase RecQ</fullName>
    </recommendedName>
    <alternativeName>
        <fullName evidence="7">DNA 3'-5' helicase RecQ</fullName>
    </alternativeName>
</protein>
<sequence>MDLSKALNRWFGYQTFREGQKEIITSIMNEQHVLAMLPTGTGKSICYQLPALLADGVTIIVSPLLSLMENQVQELKTLGIKNVVAINSFLNYDEKNEIFRKLSTYKMIYLSPEMLQSERLIARLMSMKVSYFIIDEAHCISQWGHDFRPDYIRLSHVIAQLNFPPTLAITATATEEVRKDIIQLLHLRDVKEHIYSVDRRNIALRIEEFSEPDDKWKRLINLVEKLEGPGMIYFSSRKSAERATRLLQQQGQQVSYYHGGMTNNDRMLIQQQFMQNQLSIICCTNAFGMGINKNNIRYIIHFHPPKQMESYLQEIGRAGRDRKKSISYLFYSSEDKHLTHRFIDIEQIEEVVIKRIVGLLSEQKTITTQLEESLQAQFNLSESTWRVFKYLLEKFQFIENNQVKKLELNLLIDGLIKHYQNRRMKRMKQWEYFEDFMNTRTCRREAILEFFTETLKDKPEECCDICGFSDRRFWKRERNHVLNADKVQDWQQLLKKKLLQV</sequence>
<dbReference type="GO" id="GO:0043138">
    <property type="term" value="F:3'-5' DNA helicase activity"/>
    <property type="evidence" value="ECO:0007669"/>
    <property type="project" value="TreeGrafter"/>
</dbReference>
<dbReference type="InterPro" id="IPR002464">
    <property type="entry name" value="DNA/RNA_helicase_DEAH_CS"/>
</dbReference>
<dbReference type="SMART" id="SM00487">
    <property type="entry name" value="DEXDc"/>
    <property type="match status" value="1"/>
</dbReference>
<evidence type="ECO:0000313" key="11">
    <source>
        <dbReference type="Proteomes" id="UP000075806"/>
    </source>
</evidence>
<dbReference type="NCBIfam" id="TIGR00614">
    <property type="entry name" value="recQ_fam"/>
    <property type="match status" value="1"/>
</dbReference>
<dbReference type="STRING" id="519424.AZF04_17495"/>
<evidence type="ECO:0000259" key="9">
    <source>
        <dbReference type="PROSITE" id="PS51194"/>
    </source>
</evidence>
<dbReference type="Pfam" id="PF16124">
    <property type="entry name" value="RecQ_Zn_bind"/>
    <property type="match status" value="1"/>
</dbReference>
<dbReference type="InterPro" id="IPR032284">
    <property type="entry name" value="RecQ_Zn-bd"/>
</dbReference>
<dbReference type="InterPro" id="IPR014001">
    <property type="entry name" value="Helicase_ATP-bd"/>
</dbReference>
<keyword evidence="1" id="KW-0547">Nucleotide-binding</keyword>
<dbReference type="PROSITE" id="PS00690">
    <property type="entry name" value="DEAH_ATP_HELICASE"/>
    <property type="match status" value="1"/>
</dbReference>
<evidence type="ECO:0000256" key="3">
    <source>
        <dbReference type="ARBA" id="ARBA00022806"/>
    </source>
</evidence>
<evidence type="ECO:0000313" key="10">
    <source>
        <dbReference type="EMBL" id="KYG33140.1"/>
    </source>
</evidence>
<dbReference type="GO" id="GO:0016787">
    <property type="term" value="F:hydrolase activity"/>
    <property type="evidence" value="ECO:0007669"/>
    <property type="project" value="UniProtKB-KW"/>
</dbReference>
<dbReference type="GO" id="GO:0043590">
    <property type="term" value="C:bacterial nucleoid"/>
    <property type="evidence" value="ECO:0007669"/>
    <property type="project" value="TreeGrafter"/>
</dbReference>
<keyword evidence="4" id="KW-0067">ATP-binding</keyword>
<dbReference type="InterPro" id="IPR004589">
    <property type="entry name" value="DNA_helicase_ATP-dep_RecQ"/>
</dbReference>
<dbReference type="PANTHER" id="PTHR13710">
    <property type="entry name" value="DNA HELICASE RECQ FAMILY MEMBER"/>
    <property type="match status" value="1"/>
</dbReference>
<evidence type="ECO:0000256" key="7">
    <source>
        <dbReference type="ARBA" id="ARBA00044550"/>
    </source>
</evidence>
<proteinExistence type="predicted"/>
<dbReference type="RefSeq" id="WP_045484186.1">
    <property type="nucleotide sequence ID" value="NZ_LTAO01000009.1"/>
</dbReference>
<evidence type="ECO:0000256" key="6">
    <source>
        <dbReference type="ARBA" id="ARBA00044535"/>
    </source>
</evidence>
<dbReference type="PROSITE" id="PS51194">
    <property type="entry name" value="HELICASE_CTER"/>
    <property type="match status" value="1"/>
</dbReference>
<dbReference type="AlphaFoldDB" id="A0A162EKR7"/>
<dbReference type="GO" id="GO:0005524">
    <property type="term" value="F:ATP binding"/>
    <property type="evidence" value="ECO:0007669"/>
    <property type="project" value="UniProtKB-KW"/>
</dbReference>
<name>A0A162EKR7_9BACI</name>
<feature type="domain" description="Helicase C-terminal" evidence="9">
    <location>
        <begin position="218"/>
        <end position="374"/>
    </location>
</feature>
<dbReference type="InterPro" id="IPR027417">
    <property type="entry name" value="P-loop_NTPase"/>
</dbReference>
<dbReference type="InterPro" id="IPR001650">
    <property type="entry name" value="Helicase_C-like"/>
</dbReference>
<dbReference type="SUPFAM" id="SSF52540">
    <property type="entry name" value="P-loop containing nucleoside triphosphate hydrolases"/>
    <property type="match status" value="1"/>
</dbReference>
<keyword evidence="11" id="KW-1185">Reference proteome</keyword>
<dbReference type="InterPro" id="IPR036388">
    <property type="entry name" value="WH-like_DNA-bd_sf"/>
</dbReference>
<evidence type="ECO:0000259" key="8">
    <source>
        <dbReference type="PROSITE" id="PS51192"/>
    </source>
</evidence>
<evidence type="ECO:0000256" key="1">
    <source>
        <dbReference type="ARBA" id="ARBA00022741"/>
    </source>
</evidence>
<keyword evidence="3 10" id="KW-0347">Helicase</keyword>
<dbReference type="EMBL" id="LTAO01000009">
    <property type="protein sequence ID" value="KYG33140.1"/>
    <property type="molecule type" value="Genomic_DNA"/>
</dbReference>
<dbReference type="Pfam" id="PF00271">
    <property type="entry name" value="Helicase_C"/>
    <property type="match status" value="1"/>
</dbReference>
<dbReference type="GO" id="GO:0009378">
    <property type="term" value="F:four-way junction helicase activity"/>
    <property type="evidence" value="ECO:0007669"/>
    <property type="project" value="TreeGrafter"/>
</dbReference>
<dbReference type="GO" id="GO:0003677">
    <property type="term" value="F:DNA binding"/>
    <property type="evidence" value="ECO:0007669"/>
    <property type="project" value="UniProtKB-KW"/>
</dbReference>
<dbReference type="PROSITE" id="PS51192">
    <property type="entry name" value="HELICASE_ATP_BIND_1"/>
    <property type="match status" value="1"/>
</dbReference>
<accession>A0A162EKR7</accession>
<evidence type="ECO:0000256" key="5">
    <source>
        <dbReference type="ARBA" id="ARBA00023125"/>
    </source>
</evidence>
<dbReference type="CDD" id="cd17920">
    <property type="entry name" value="DEXHc_RecQ"/>
    <property type="match status" value="1"/>
</dbReference>
<keyword evidence="5" id="KW-0238">DNA-binding</keyword>
<keyword evidence="2" id="KW-0378">Hydrolase</keyword>
<organism evidence="10 11">
    <name type="scientific">Alkalihalobacillus trypoxylicola</name>
    <dbReference type="NCBI Taxonomy" id="519424"/>
    <lineage>
        <taxon>Bacteria</taxon>
        <taxon>Bacillati</taxon>
        <taxon>Bacillota</taxon>
        <taxon>Bacilli</taxon>
        <taxon>Bacillales</taxon>
        <taxon>Bacillaceae</taxon>
        <taxon>Alkalihalobacillus</taxon>
    </lineage>
</organism>
<feature type="domain" description="Helicase ATP-binding" evidence="8">
    <location>
        <begin position="24"/>
        <end position="191"/>
    </location>
</feature>
<evidence type="ECO:0000256" key="4">
    <source>
        <dbReference type="ARBA" id="ARBA00022840"/>
    </source>
</evidence>
<evidence type="ECO:0000256" key="2">
    <source>
        <dbReference type="ARBA" id="ARBA00022801"/>
    </source>
</evidence>
<reference evidence="10" key="1">
    <citation type="submission" date="2016-02" db="EMBL/GenBank/DDBJ databases">
        <title>Genome sequence of Bacillus trypoxylicola KCTC 13244(T).</title>
        <authorList>
            <person name="Jeong H."/>
            <person name="Park S.-H."/>
            <person name="Choi S.-K."/>
        </authorList>
    </citation>
    <scope>NUCLEOTIDE SEQUENCE [LARGE SCALE GENOMIC DNA]</scope>
    <source>
        <strain evidence="10">KCTC 13244</strain>
    </source>
</reference>
<dbReference type="GO" id="GO:0006310">
    <property type="term" value="P:DNA recombination"/>
    <property type="evidence" value="ECO:0007669"/>
    <property type="project" value="InterPro"/>
</dbReference>
<dbReference type="FunFam" id="3.40.50.300:FF:001363">
    <property type="entry name" value="ATP-dependent DNA helicase RecQ"/>
    <property type="match status" value="1"/>
</dbReference>
<dbReference type="Proteomes" id="UP000075806">
    <property type="component" value="Unassembled WGS sequence"/>
</dbReference>
<dbReference type="Pfam" id="PF00270">
    <property type="entry name" value="DEAD"/>
    <property type="match status" value="1"/>
</dbReference>
<dbReference type="Gene3D" id="1.10.10.10">
    <property type="entry name" value="Winged helix-like DNA-binding domain superfamily/Winged helix DNA-binding domain"/>
    <property type="match status" value="1"/>
</dbReference>
<comment type="caution">
    <text evidence="10">The sequence shown here is derived from an EMBL/GenBank/DDBJ whole genome shotgun (WGS) entry which is preliminary data.</text>
</comment>
<dbReference type="SMART" id="SM00490">
    <property type="entry name" value="HELICc"/>
    <property type="match status" value="1"/>
</dbReference>
<dbReference type="OrthoDB" id="9763310at2"/>
<dbReference type="GO" id="GO:0030894">
    <property type="term" value="C:replisome"/>
    <property type="evidence" value="ECO:0007669"/>
    <property type="project" value="TreeGrafter"/>
</dbReference>
<dbReference type="PANTHER" id="PTHR13710:SF84">
    <property type="entry name" value="ATP-DEPENDENT DNA HELICASE RECS-RELATED"/>
    <property type="match status" value="1"/>
</dbReference>
<dbReference type="InterPro" id="IPR011545">
    <property type="entry name" value="DEAD/DEAH_box_helicase_dom"/>
</dbReference>